<dbReference type="GO" id="GO:0000055">
    <property type="term" value="P:ribosomal large subunit export from nucleus"/>
    <property type="evidence" value="ECO:0007669"/>
    <property type="project" value="TreeGrafter"/>
</dbReference>
<evidence type="ECO:0000256" key="3">
    <source>
        <dbReference type="ARBA" id="ARBA00007188"/>
    </source>
</evidence>
<keyword evidence="12" id="KW-1185">Reference proteome</keyword>
<comment type="similarity">
    <text evidence="3">Belongs to the midasin family.</text>
</comment>
<evidence type="ECO:0000256" key="9">
    <source>
        <dbReference type="ARBA" id="ARBA00077000"/>
    </source>
</evidence>
<dbReference type="FunFam" id="3.40.50.300:FF:001384">
    <property type="entry name" value="Midasin"/>
    <property type="match status" value="1"/>
</dbReference>
<dbReference type="GO" id="GO:0000027">
    <property type="term" value="P:ribosomal large subunit assembly"/>
    <property type="evidence" value="ECO:0007669"/>
    <property type="project" value="TreeGrafter"/>
</dbReference>
<proteinExistence type="inferred from homology"/>
<dbReference type="InterPro" id="IPR003593">
    <property type="entry name" value="AAA+_ATPase"/>
</dbReference>
<dbReference type="GO" id="GO:0005654">
    <property type="term" value="C:nucleoplasm"/>
    <property type="evidence" value="ECO:0007669"/>
    <property type="project" value="UniProtKB-SubCell"/>
</dbReference>
<dbReference type="Gene3D" id="3.40.50.300">
    <property type="entry name" value="P-loop containing nucleotide triphosphate hydrolases"/>
    <property type="match status" value="3"/>
</dbReference>
<dbReference type="InterPro" id="IPR011704">
    <property type="entry name" value="ATPase_dyneun-rel_AAA"/>
</dbReference>
<feature type="domain" description="AAA+ ATPase" evidence="10">
    <location>
        <begin position="242"/>
        <end position="478"/>
    </location>
</feature>
<dbReference type="Pfam" id="PF07728">
    <property type="entry name" value="AAA_5"/>
    <property type="match status" value="4"/>
</dbReference>
<keyword evidence="6" id="KW-0067">ATP-binding</keyword>
<reference evidence="12" key="1">
    <citation type="journal article" date="2017" name="Front. Plant Sci.">
        <title>Climate Clever Clovers: New Paradigm to Reduce the Environmental Footprint of Ruminants by Breeding Low Methanogenic Forages Utilizing Haplotype Variation.</title>
        <authorList>
            <person name="Kaur P."/>
            <person name="Appels R."/>
            <person name="Bayer P.E."/>
            <person name="Keeble-Gagnere G."/>
            <person name="Wang J."/>
            <person name="Hirakawa H."/>
            <person name="Shirasawa K."/>
            <person name="Vercoe P."/>
            <person name="Stefanova K."/>
            <person name="Durmic Z."/>
            <person name="Nichols P."/>
            <person name="Revell C."/>
            <person name="Isobe S.N."/>
            <person name="Edwards D."/>
            <person name="Erskine W."/>
        </authorList>
    </citation>
    <scope>NUCLEOTIDE SEQUENCE [LARGE SCALE GENOMIC DNA]</scope>
    <source>
        <strain evidence="12">cv. Daliak</strain>
    </source>
</reference>
<accession>A0A2Z6NBJ4</accession>
<dbReference type="GO" id="GO:0005524">
    <property type="term" value="F:ATP binding"/>
    <property type="evidence" value="ECO:0007669"/>
    <property type="project" value="UniProtKB-KW"/>
</dbReference>
<dbReference type="SUPFAM" id="SSF52540">
    <property type="entry name" value="P-loop containing nucleoside triphosphate hydrolases"/>
    <property type="match status" value="3"/>
</dbReference>
<dbReference type="CDD" id="cd00009">
    <property type="entry name" value="AAA"/>
    <property type="match status" value="1"/>
</dbReference>
<keyword evidence="8" id="KW-0539">Nucleus</keyword>
<dbReference type="InterPro" id="IPR040848">
    <property type="entry name" value="AAA_lid_7"/>
</dbReference>
<comment type="subcellular location">
    <subcellularLocation>
        <location evidence="1">Nucleus</location>
        <location evidence="1">Nucleolus</location>
    </subcellularLocation>
    <subcellularLocation>
        <location evidence="2">Nucleus</location>
        <location evidence="2">Nucleoplasm</location>
    </subcellularLocation>
</comment>
<dbReference type="FunFam" id="3.40.50.300:FF:001368">
    <property type="entry name" value="Midasin"/>
    <property type="match status" value="1"/>
</dbReference>
<evidence type="ECO:0000256" key="7">
    <source>
        <dbReference type="ARBA" id="ARBA00023186"/>
    </source>
</evidence>
<dbReference type="EMBL" id="DF973900">
    <property type="protein sequence ID" value="GAU42104.1"/>
    <property type="molecule type" value="Genomic_DNA"/>
</dbReference>
<evidence type="ECO:0000256" key="1">
    <source>
        <dbReference type="ARBA" id="ARBA00004604"/>
    </source>
</evidence>
<dbReference type="SMART" id="SM00382">
    <property type="entry name" value="AAA"/>
    <property type="match status" value="2"/>
</dbReference>
<dbReference type="AlphaFoldDB" id="A0A2Z6NBJ4"/>
<evidence type="ECO:0000259" key="10">
    <source>
        <dbReference type="SMART" id="SM00382"/>
    </source>
</evidence>
<evidence type="ECO:0000256" key="5">
    <source>
        <dbReference type="ARBA" id="ARBA00022741"/>
    </source>
</evidence>
<evidence type="ECO:0000256" key="2">
    <source>
        <dbReference type="ARBA" id="ARBA00004642"/>
    </source>
</evidence>
<dbReference type="GO" id="GO:0005730">
    <property type="term" value="C:nucleolus"/>
    <property type="evidence" value="ECO:0007669"/>
    <property type="project" value="UniProtKB-SubCell"/>
</dbReference>
<feature type="domain" description="AAA+ ATPase" evidence="10">
    <location>
        <begin position="667"/>
        <end position="802"/>
    </location>
</feature>
<dbReference type="FunFam" id="3.40.50.300:FF:000142">
    <property type="entry name" value="Midasin"/>
    <property type="match status" value="1"/>
</dbReference>
<protein>
    <recommendedName>
        <fullName evidence="4">Midasin</fullName>
    </recommendedName>
    <alternativeName>
        <fullName evidence="9">MIDAS-containing protein</fullName>
    </alternativeName>
</protein>
<dbReference type="GO" id="GO:0030687">
    <property type="term" value="C:preribosome, large subunit precursor"/>
    <property type="evidence" value="ECO:0007669"/>
    <property type="project" value="TreeGrafter"/>
</dbReference>
<evidence type="ECO:0000256" key="8">
    <source>
        <dbReference type="ARBA" id="ARBA00023242"/>
    </source>
</evidence>
<evidence type="ECO:0000256" key="6">
    <source>
        <dbReference type="ARBA" id="ARBA00022840"/>
    </source>
</evidence>
<dbReference type="Proteomes" id="UP000242715">
    <property type="component" value="Unassembled WGS sequence"/>
</dbReference>
<evidence type="ECO:0000313" key="12">
    <source>
        <dbReference type="Proteomes" id="UP000242715"/>
    </source>
</evidence>
<gene>
    <name evidence="11" type="ORF">TSUD_350780</name>
</gene>
<feature type="non-terminal residue" evidence="11">
    <location>
        <position position="808"/>
    </location>
</feature>
<dbReference type="GO" id="GO:0016887">
    <property type="term" value="F:ATP hydrolysis activity"/>
    <property type="evidence" value="ECO:0007669"/>
    <property type="project" value="InterPro"/>
</dbReference>
<keyword evidence="5" id="KW-0547">Nucleotide-binding</keyword>
<dbReference type="OrthoDB" id="1362760at2759"/>
<name>A0A2Z6NBJ4_TRISU</name>
<evidence type="ECO:0000313" key="11">
    <source>
        <dbReference type="EMBL" id="GAU42104.1"/>
    </source>
</evidence>
<dbReference type="PANTHER" id="PTHR48103:SF2">
    <property type="entry name" value="MIDASIN"/>
    <property type="match status" value="1"/>
</dbReference>
<feature type="non-terminal residue" evidence="11">
    <location>
        <position position="1"/>
    </location>
</feature>
<keyword evidence="7" id="KW-0143">Chaperone</keyword>
<evidence type="ECO:0000256" key="4">
    <source>
        <dbReference type="ARBA" id="ARBA00017143"/>
    </source>
</evidence>
<dbReference type="Pfam" id="PF17867">
    <property type="entry name" value="AAA_lid_7"/>
    <property type="match status" value="1"/>
</dbReference>
<dbReference type="PANTHER" id="PTHR48103">
    <property type="entry name" value="MIDASIN-RELATED"/>
    <property type="match status" value="1"/>
</dbReference>
<organism evidence="11 12">
    <name type="scientific">Trifolium subterraneum</name>
    <name type="common">Subterranean clover</name>
    <dbReference type="NCBI Taxonomy" id="3900"/>
    <lineage>
        <taxon>Eukaryota</taxon>
        <taxon>Viridiplantae</taxon>
        <taxon>Streptophyta</taxon>
        <taxon>Embryophyta</taxon>
        <taxon>Tracheophyta</taxon>
        <taxon>Spermatophyta</taxon>
        <taxon>Magnoliopsida</taxon>
        <taxon>eudicotyledons</taxon>
        <taxon>Gunneridae</taxon>
        <taxon>Pentapetalae</taxon>
        <taxon>rosids</taxon>
        <taxon>fabids</taxon>
        <taxon>Fabales</taxon>
        <taxon>Fabaceae</taxon>
        <taxon>Papilionoideae</taxon>
        <taxon>50 kb inversion clade</taxon>
        <taxon>NPAAA clade</taxon>
        <taxon>Hologalegina</taxon>
        <taxon>IRL clade</taxon>
        <taxon>Trifolieae</taxon>
        <taxon>Trifolium</taxon>
    </lineage>
</organism>
<sequence>AVRNGYWIVLDELNLAPSDVLEALNRLLDDNRELFVPELQETIKAHPNFMLFGTQNPPTHYGGRKMLSRAFRNRFIEIQVGEIPEDELSKILCERCEIPLSYASKMVEVMKELRMHRQSSRVFAGKHGFITPRDLFRWAKRYKTFAGEHGFITPQECLAKDGYYLLAERLRDEDEKSVVQEVLEKHFRVKLNIQNLYGQVLSGESSSNISIAGLGSSKSLERIFMTESMKKLYFLVERCFQLREPVLLVGETGGGKTTVCQLLNARLQLKLHILNCHQYTETSDFIGGFRPIRDKFRLNSNYEETIEQLKKLKAFTCYPEDHFISSCIDQASSTIDLLNCMIREYKEGRVCGVDVSKEDLYAFEQLKLNLSALHQKWQSIFEWEDGPLVKAMKDGDLFLVDEISLADDSVLERLNSVLEPERTLSLAEKGGPELEKIVAHPNFFVLATMNPGGDYGKKELSPALRNRFTEIWVPPVIDLDELQGIALERISKFKGPTYQERLLLIVNAMISFWEWFNKLHPGRMLTVRDLISWVTFFDITEESLGPEHALLHGAFLVLLDGLSLGTGISKTDAGVLRERCLSFLLQKLRVDEGNLLYSKLSRMGNYGWGEYGANMDVSHSDDKQHDDLFGIDPFYIKKGFSSCEEGGFEFKAPTTRKNALRVLRAMQLPKPGSPGVGKTSLITALGKYSGHRVVRINLSEQTDMMDLLGSDLPVESDEGMKFSWSDGILLQALKEGCWVLLDELNLAPQSVLEGLNAILDHRAEVFIPELGNTYKCPPSFRIFACQNPSHQGGGRKGLPRSFLNRFTK</sequence>
<dbReference type="InterPro" id="IPR027417">
    <property type="entry name" value="P-loop_NTPase"/>
</dbReference>